<dbReference type="AlphaFoldDB" id="A0AAP5ECG2"/>
<organism evidence="1 2">
    <name type="scientific">Stenotrophomonas rhizophila</name>
    <dbReference type="NCBI Taxonomy" id="216778"/>
    <lineage>
        <taxon>Bacteria</taxon>
        <taxon>Pseudomonadati</taxon>
        <taxon>Pseudomonadota</taxon>
        <taxon>Gammaproteobacteria</taxon>
        <taxon>Lysobacterales</taxon>
        <taxon>Lysobacteraceae</taxon>
        <taxon>Stenotrophomonas</taxon>
    </lineage>
</organism>
<evidence type="ECO:0000313" key="2">
    <source>
        <dbReference type="Proteomes" id="UP001226084"/>
    </source>
</evidence>
<name>A0AAP5ECG2_9GAMM</name>
<proteinExistence type="predicted"/>
<accession>A0AAP5ECG2</accession>
<reference evidence="1" key="1">
    <citation type="submission" date="2023-07" db="EMBL/GenBank/DDBJ databases">
        <title>Functional and genomic diversity of the sorghum phyllosphere microbiome.</title>
        <authorList>
            <person name="Shade A."/>
        </authorList>
    </citation>
    <scope>NUCLEOTIDE SEQUENCE</scope>
    <source>
        <strain evidence="1">SORGH_AS_0457</strain>
    </source>
</reference>
<evidence type="ECO:0000313" key="1">
    <source>
        <dbReference type="EMBL" id="MDQ1107656.1"/>
    </source>
</evidence>
<gene>
    <name evidence="1" type="ORF">QE424_000815</name>
</gene>
<dbReference type="EMBL" id="JAUTAS010000001">
    <property type="protein sequence ID" value="MDQ1107656.1"/>
    <property type="molecule type" value="Genomic_DNA"/>
</dbReference>
<protein>
    <submittedName>
        <fullName evidence="1">Uncharacterized protein</fullName>
    </submittedName>
</protein>
<dbReference type="RefSeq" id="WP_249833004.1">
    <property type="nucleotide sequence ID" value="NZ_CP088000.1"/>
</dbReference>
<comment type="caution">
    <text evidence="1">The sequence shown here is derived from an EMBL/GenBank/DDBJ whole genome shotgun (WGS) entry which is preliminary data.</text>
</comment>
<sequence>MFSLGQWRGGQASLALTKDVARRAASDILSGSTDYYLVDLSPTRKAATFDQFMKELKACLDEKASRDLRRLVDSITGHSLLSRDQRWALKAALIRAMALGLGADARAALGEGVVAVVINMLELLGAGEIPFQPESRWDVELGSPIYLIETRMESAGLMARTF</sequence>
<dbReference type="Proteomes" id="UP001226084">
    <property type="component" value="Unassembled WGS sequence"/>
</dbReference>